<dbReference type="AlphaFoldDB" id="A0A151JGJ8"/>
<proteinExistence type="predicted"/>
<gene>
    <name evidence="1" type="ORF">AUQ44_03505</name>
</gene>
<name>A0A151JGJ8_9VIBR</name>
<comment type="caution">
    <text evidence="1">The sequence shown here is derived from an EMBL/GenBank/DDBJ whole genome shotgun (WGS) entry which is preliminary data.</text>
</comment>
<evidence type="ECO:0000313" key="2">
    <source>
        <dbReference type="Proteomes" id="UP000075349"/>
    </source>
</evidence>
<evidence type="ECO:0000313" key="1">
    <source>
        <dbReference type="EMBL" id="KYN24909.1"/>
    </source>
</evidence>
<accession>A0A151JGJ8</accession>
<organism evidence="1 2">
    <name type="scientific">Vibrio cidicii</name>
    <dbReference type="NCBI Taxonomy" id="1763883"/>
    <lineage>
        <taxon>Bacteria</taxon>
        <taxon>Pseudomonadati</taxon>
        <taxon>Pseudomonadota</taxon>
        <taxon>Gammaproteobacteria</taxon>
        <taxon>Vibrionales</taxon>
        <taxon>Vibrionaceae</taxon>
        <taxon>Vibrio</taxon>
    </lineage>
</organism>
<reference evidence="2" key="1">
    <citation type="submission" date="2015-12" db="EMBL/GenBank/DDBJ databases">
        <authorList>
            <person name="Tarr C.L."/>
            <person name="Gladney L.M."/>
        </authorList>
    </citation>
    <scope>NUCLEOTIDE SEQUENCE [LARGE SCALE GENOMIC DNA]</scope>
    <source>
        <strain evidence="2">2756-81</strain>
    </source>
</reference>
<dbReference type="EMBL" id="LOMK01000001">
    <property type="protein sequence ID" value="KYN24909.1"/>
    <property type="molecule type" value="Genomic_DNA"/>
</dbReference>
<sequence length="100" mass="11832">MTLKCNKCSGENVEFMEYQYESEFVDLDLCCHDCSHKFNMRFINVDYRYSLKSGCIKCSSENCESGSWDTEIDEDDNILMSVDFDCDDCGFQFERRYLQD</sequence>
<protein>
    <submittedName>
        <fullName evidence="1">Uncharacterized protein</fullName>
    </submittedName>
</protein>
<dbReference type="Proteomes" id="UP000075349">
    <property type="component" value="Unassembled WGS sequence"/>
</dbReference>